<comment type="caution">
    <text evidence="1">The sequence shown here is derived from an EMBL/GenBank/DDBJ whole genome shotgun (WGS) entry which is preliminary data.</text>
</comment>
<organism evidence="1 2">
    <name type="scientific">Pythium insidiosum</name>
    <name type="common">Pythiosis disease agent</name>
    <dbReference type="NCBI Taxonomy" id="114742"/>
    <lineage>
        <taxon>Eukaryota</taxon>
        <taxon>Sar</taxon>
        <taxon>Stramenopiles</taxon>
        <taxon>Oomycota</taxon>
        <taxon>Peronosporomycetes</taxon>
        <taxon>Pythiales</taxon>
        <taxon>Pythiaceae</taxon>
        <taxon>Pythium</taxon>
    </lineage>
</organism>
<dbReference type="SUPFAM" id="SSF81901">
    <property type="entry name" value="HCP-like"/>
    <property type="match status" value="2"/>
</dbReference>
<dbReference type="InterPro" id="IPR044623">
    <property type="entry name" value="HRD3"/>
</dbReference>
<gene>
    <name evidence="1" type="ORF">P43SY_006468</name>
</gene>
<protein>
    <submittedName>
        <fullName evidence="1">Uncharacterized protein</fullName>
    </submittedName>
</protein>
<dbReference type="Proteomes" id="UP001209570">
    <property type="component" value="Unassembled WGS sequence"/>
</dbReference>
<dbReference type="InterPro" id="IPR011990">
    <property type="entry name" value="TPR-like_helical_dom_sf"/>
</dbReference>
<evidence type="ECO:0000313" key="2">
    <source>
        <dbReference type="Proteomes" id="UP001209570"/>
    </source>
</evidence>
<dbReference type="GO" id="GO:0036503">
    <property type="term" value="P:ERAD pathway"/>
    <property type="evidence" value="ECO:0007669"/>
    <property type="project" value="InterPro"/>
</dbReference>
<dbReference type="PANTHER" id="PTHR45084">
    <property type="entry name" value="ERAD-ASSOCIATED E3 UBIQUITIN-PROTEIN LIGASE COMPONENT HRD3A-RELATED"/>
    <property type="match status" value="1"/>
</dbReference>
<sequence length="777" mass="87257">MFRTAHLRTLWTQSSVYVGEQWSGAWSRDGRQLRLRILGSLDPQRLLPLQQLMQGLAQTTLHGIARTSSSGVQQLRFHGDVRYRIDPPGRYRLRLVVPDETSSKPPLSSLSPVFSVQTCGDAVVILKGAVAEDAADEGAEERVKRRVPRPLLPTPRFALRGVTSHGGSEGLRLRDAELGLRDGAWSLSLWLWTAQRPTGAFRTLFFHGNGSGEHRTPSAWFRPHDRRLVLRVSTTEDMDVGLDSQREIPQNEWDQRFRLTQLKLKSFCLAQYKKANGTLRNLSDCCYARFPSKTPRDPTEHDCRRFSLVYAELSAYHYFHAAQVASRVFHERGKQPLHEKHRLYDGIKTDITQGERGDDDDLIQFQKMRADKDGDVEAMAAMGDLYYWGARGMPRDHDQAYSYFHRAAQGGHTAAQSALAGMLLRGEGAPRDNEGALKWYRLAAAANHTRALNGLGFLHFEGAAGLPENKTMALELFERAAANEEDGDSLFNAGYCHANGLGTAVNWTRAIHYYDIAAKRFGHFDAILALGTIWYNGVDAAVVSRDPSRALTYLRAASEAGAWGAYMRQGFDLFLDRRWQQAALKYHAAEQVGVALATSNLAYIYDQHMRHSRGVDSEQQALRYLLAAHSATKDKEVLVPIGDYHFYGFAGLSADASEAIRWYSRASAAGVESGAYNVGHMHEYGLGVAMNLDRAERYYRRALELAPASMENWIAIRLALARLMSAWTLFYETATDINFLNITSLTRYVIALHNFIPFDLLNVKVAGRRSFNVITTY</sequence>
<dbReference type="SMART" id="SM00671">
    <property type="entry name" value="SEL1"/>
    <property type="match status" value="7"/>
</dbReference>
<reference evidence="1" key="1">
    <citation type="submission" date="2021-12" db="EMBL/GenBank/DDBJ databases">
        <title>Prjna785345.</title>
        <authorList>
            <person name="Rujirawat T."/>
            <person name="Krajaejun T."/>
        </authorList>
    </citation>
    <scope>NUCLEOTIDE SEQUENCE</scope>
    <source>
        <strain evidence="1">Pi057C3</strain>
    </source>
</reference>
<proteinExistence type="predicted"/>
<dbReference type="EMBL" id="JAKCXM010000395">
    <property type="protein sequence ID" value="KAJ0394631.1"/>
    <property type="molecule type" value="Genomic_DNA"/>
</dbReference>
<dbReference type="Gene3D" id="1.25.40.10">
    <property type="entry name" value="Tetratricopeptide repeat domain"/>
    <property type="match status" value="1"/>
</dbReference>
<dbReference type="InterPro" id="IPR006597">
    <property type="entry name" value="Sel1-like"/>
</dbReference>
<dbReference type="PANTHER" id="PTHR45084:SF1">
    <property type="entry name" value="ERAD-ASSOCIATED E3 UBIQUITIN-PROTEIN LIGASE COMPONENT HRD3A-RELATED"/>
    <property type="match status" value="1"/>
</dbReference>
<evidence type="ECO:0000313" key="1">
    <source>
        <dbReference type="EMBL" id="KAJ0394631.1"/>
    </source>
</evidence>
<accession>A0AAD5LWU2</accession>
<dbReference type="Pfam" id="PF08238">
    <property type="entry name" value="Sel1"/>
    <property type="match status" value="7"/>
</dbReference>
<name>A0AAD5LWU2_PYTIN</name>
<keyword evidence="2" id="KW-1185">Reference proteome</keyword>
<dbReference type="AlphaFoldDB" id="A0AAD5LWU2"/>